<protein>
    <recommendedName>
        <fullName evidence="3">Extensin-like C-terminal domain-containing protein</fullName>
    </recommendedName>
</protein>
<evidence type="ECO:0000313" key="4">
    <source>
        <dbReference type="EMBL" id="MBB5754977.1"/>
    </source>
</evidence>
<gene>
    <name evidence="4" type="ORF">GGQ63_004074</name>
</gene>
<feature type="region of interest" description="Disordered" evidence="1">
    <location>
        <begin position="54"/>
        <end position="143"/>
    </location>
</feature>
<dbReference type="Pfam" id="PF06904">
    <property type="entry name" value="Extensin-like_C"/>
    <property type="match status" value="1"/>
</dbReference>
<keyword evidence="2" id="KW-0732">Signal</keyword>
<evidence type="ECO:0000259" key="3">
    <source>
        <dbReference type="Pfam" id="PF06904"/>
    </source>
</evidence>
<feature type="compositionally biased region" description="Low complexity" evidence="1">
    <location>
        <begin position="107"/>
        <end position="116"/>
    </location>
</feature>
<feature type="chain" id="PRO_5031412425" description="Extensin-like C-terminal domain-containing protein" evidence="2">
    <location>
        <begin position="35"/>
        <end position="431"/>
    </location>
</feature>
<evidence type="ECO:0000256" key="2">
    <source>
        <dbReference type="SAM" id="SignalP"/>
    </source>
</evidence>
<dbReference type="AlphaFoldDB" id="A0A7W9FQF9"/>
<sequence>MMPTAGARFARRRRALALAAALCLALPPASLVRAAPEPSVGTVLRAMIPPASAFERTAPPRRTAKRPLAVAPSATPPLPRPRPDEAAEAEAPVPEDLAEIEAEKAAHGPASAAKEPAAPDEEPALETRVGSVAAGPAVPKPRPRPEIVQAAVLAARELDAPVPAPAPLPAPKEAPALRTVRAGVLGVPPAVLEAPQRLATEVPAEPLGFASPAPRVRDPLLGLIPPPRPEPPAKVVPAAFPPAVAPAPPPDLAACRVEMGRMAIKAVAEPPVHEGTCGNAAPFEVSALEDGAVALTPGATLNCAMTTRLAEFLAEEIQPAALAAFGERVSALRIADSYSCRGRNRVVGAMLSEHAFMNAVDIGAFKVGDRWVEVAKGGDQTATEAEFVQTVRRAGCKHFTTVLGHGSDGYHENHLHFDLRQRGKRTRVYCH</sequence>
<proteinExistence type="predicted"/>
<reference evidence="4 5" key="1">
    <citation type="submission" date="2020-08" db="EMBL/GenBank/DDBJ databases">
        <title>Genomic Encyclopedia of Type Strains, Phase IV (KMG-IV): sequencing the most valuable type-strain genomes for metagenomic binning, comparative biology and taxonomic classification.</title>
        <authorList>
            <person name="Goeker M."/>
        </authorList>
    </citation>
    <scope>NUCLEOTIDE SEQUENCE [LARGE SCALE GENOMIC DNA]</scope>
    <source>
        <strain evidence="4 5">DSM 16268</strain>
    </source>
</reference>
<dbReference type="EMBL" id="JACHOO010000011">
    <property type="protein sequence ID" value="MBB5754977.1"/>
    <property type="molecule type" value="Genomic_DNA"/>
</dbReference>
<feature type="signal peptide" evidence="2">
    <location>
        <begin position="1"/>
        <end position="34"/>
    </location>
</feature>
<dbReference type="RefSeq" id="WP_183858409.1">
    <property type="nucleotide sequence ID" value="NZ_JACHOO010000011.1"/>
</dbReference>
<evidence type="ECO:0000313" key="5">
    <source>
        <dbReference type="Proteomes" id="UP000523821"/>
    </source>
</evidence>
<keyword evidence="5" id="KW-1185">Reference proteome</keyword>
<organism evidence="4 5">
    <name type="scientific">Prosthecomicrobium pneumaticum</name>
    <dbReference type="NCBI Taxonomy" id="81895"/>
    <lineage>
        <taxon>Bacteria</taxon>
        <taxon>Pseudomonadati</taxon>
        <taxon>Pseudomonadota</taxon>
        <taxon>Alphaproteobacteria</taxon>
        <taxon>Hyphomicrobiales</taxon>
        <taxon>Kaistiaceae</taxon>
        <taxon>Prosthecomicrobium</taxon>
    </lineage>
</organism>
<dbReference type="InterPro" id="IPR009683">
    <property type="entry name" value="Extensin-like_C"/>
</dbReference>
<feature type="compositionally biased region" description="Low complexity" evidence="1">
    <location>
        <begin position="56"/>
        <end position="73"/>
    </location>
</feature>
<feature type="domain" description="Extensin-like C-terminal" evidence="3">
    <location>
        <begin position="254"/>
        <end position="430"/>
    </location>
</feature>
<accession>A0A7W9FQF9</accession>
<comment type="caution">
    <text evidence="4">The sequence shown here is derived from an EMBL/GenBank/DDBJ whole genome shotgun (WGS) entry which is preliminary data.</text>
</comment>
<evidence type="ECO:0000256" key="1">
    <source>
        <dbReference type="SAM" id="MobiDB-lite"/>
    </source>
</evidence>
<name>A0A7W9FQF9_9HYPH</name>
<dbReference type="Proteomes" id="UP000523821">
    <property type="component" value="Unassembled WGS sequence"/>
</dbReference>